<evidence type="ECO:0000256" key="3">
    <source>
        <dbReference type="ARBA" id="ARBA00023082"/>
    </source>
</evidence>
<dbReference type="NCBIfam" id="TIGR02937">
    <property type="entry name" value="sigma70-ECF"/>
    <property type="match status" value="1"/>
</dbReference>
<comment type="similarity">
    <text evidence="1">Belongs to the sigma-70 factor family. ECF subfamily.</text>
</comment>
<dbReference type="InterPro" id="IPR014284">
    <property type="entry name" value="RNA_pol_sigma-70_dom"/>
</dbReference>
<dbReference type="EMBL" id="CP119311">
    <property type="protein sequence ID" value="WEK37502.1"/>
    <property type="molecule type" value="Genomic_DNA"/>
</dbReference>
<evidence type="ECO:0000259" key="5">
    <source>
        <dbReference type="Pfam" id="PF04542"/>
    </source>
</evidence>
<dbReference type="Gene3D" id="1.10.10.10">
    <property type="entry name" value="Winged helix-like DNA-binding domain superfamily/Winged helix DNA-binding domain"/>
    <property type="match status" value="1"/>
</dbReference>
<dbReference type="InterPro" id="IPR036388">
    <property type="entry name" value="WH-like_DNA-bd_sf"/>
</dbReference>
<dbReference type="InterPro" id="IPR007627">
    <property type="entry name" value="RNA_pol_sigma70_r2"/>
</dbReference>
<dbReference type="InterPro" id="IPR013324">
    <property type="entry name" value="RNA_pol_sigma_r3/r4-like"/>
</dbReference>
<evidence type="ECO:0000256" key="1">
    <source>
        <dbReference type="ARBA" id="ARBA00010641"/>
    </source>
</evidence>
<organism evidence="7 8">
    <name type="scientific">Candidatus Pseudobacter hemicellulosilyticus</name>
    <dbReference type="NCBI Taxonomy" id="3121375"/>
    <lineage>
        <taxon>Bacteria</taxon>
        <taxon>Pseudomonadati</taxon>
        <taxon>Bacteroidota</taxon>
        <taxon>Chitinophagia</taxon>
        <taxon>Chitinophagales</taxon>
        <taxon>Chitinophagaceae</taxon>
        <taxon>Pseudobacter</taxon>
    </lineage>
</organism>
<evidence type="ECO:0000313" key="7">
    <source>
        <dbReference type="EMBL" id="WEK37502.1"/>
    </source>
</evidence>
<dbReference type="Gene3D" id="1.10.1740.10">
    <property type="match status" value="1"/>
</dbReference>
<keyword evidence="4" id="KW-0804">Transcription</keyword>
<proteinExistence type="inferred from homology"/>
<protein>
    <submittedName>
        <fullName evidence="7">Sigma-70 family RNA polymerase sigma factor</fullName>
    </submittedName>
</protein>
<feature type="domain" description="RNA polymerase sigma-70 region 2" evidence="5">
    <location>
        <begin position="16"/>
        <end position="82"/>
    </location>
</feature>
<feature type="domain" description="RNA polymerase sigma factor 70 region 4 type 2" evidence="6">
    <location>
        <begin position="114"/>
        <end position="164"/>
    </location>
</feature>
<reference evidence="7" key="1">
    <citation type="submission" date="2023-03" db="EMBL/GenBank/DDBJ databases">
        <title>Andean soil-derived lignocellulolytic bacterial consortium as a source of novel taxa and putative plastic-active enzymes.</title>
        <authorList>
            <person name="Diaz-Garcia L."/>
            <person name="Chuvochina M."/>
            <person name="Feuerriegel G."/>
            <person name="Bunk B."/>
            <person name="Sproer C."/>
            <person name="Streit W.R."/>
            <person name="Rodriguez L.M."/>
            <person name="Overmann J."/>
            <person name="Jimenez D.J."/>
        </authorList>
    </citation>
    <scope>NUCLEOTIDE SEQUENCE</scope>
    <source>
        <strain evidence="7">MAG 7</strain>
    </source>
</reference>
<dbReference type="GO" id="GO:0006352">
    <property type="term" value="P:DNA-templated transcription initiation"/>
    <property type="evidence" value="ECO:0007669"/>
    <property type="project" value="InterPro"/>
</dbReference>
<dbReference type="GO" id="GO:0016987">
    <property type="term" value="F:sigma factor activity"/>
    <property type="evidence" value="ECO:0007669"/>
    <property type="project" value="UniProtKB-KW"/>
</dbReference>
<evidence type="ECO:0000256" key="2">
    <source>
        <dbReference type="ARBA" id="ARBA00023015"/>
    </source>
</evidence>
<dbReference type="InterPro" id="IPR039425">
    <property type="entry name" value="RNA_pol_sigma-70-like"/>
</dbReference>
<dbReference type="InterPro" id="IPR013249">
    <property type="entry name" value="RNA_pol_sigma70_r4_t2"/>
</dbReference>
<name>A0AAJ5WXN9_9BACT</name>
<dbReference type="SUPFAM" id="SSF88946">
    <property type="entry name" value="Sigma2 domain of RNA polymerase sigma factors"/>
    <property type="match status" value="1"/>
</dbReference>
<dbReference type="GO" id="GO:0003677">
    <property type="term" value="F:DNA binding"/>
    <property type="evidence" value="ECO:0007669"/>
    <property type="project" value="InterPro"/>
</dbReference>
<evidence type="ECO:0000256" key="4">
    <source>
        <dbReference type="ARBA" id="ARBA00023163"/>
    </source>
</evidence>
<gene>
    <name evidence="7" type="ORF">P0Y53_08305</name>
</gene>
<keyword evidence="3" id="KW-0731">Sigma factor</keyword>
<evidence type="ECO:0000259" key="6">
    <source>
        <dbReference type="Pfam" id="PF08281"/>
    </source>
</evidence>
<dbReference type="PANTHER" id="PTHR43133:SF46">
    <property type="entry name" value="RNA POLYMERASE SIGMA-70 FACTOR ECF SUBFAMILY"/>
    <property type="match status" value="1"/>
</dbReference>
<sequence length="185" mass="20717">MAAFHRGEQKALHAVYHRFLRPLCFFTEQLIGHTMAAEDIVADCFIQVFARKEDFPSLGQLQAFLYTAARNAALNHLKAQKRHEDIHQAMGKSTDPFTTDAEQAYIKAEALQAIFLEIEKLPPQCRQVVRLAIVEGKKAQEIADELGMAYQTVLNQKAKGLAQLRMALLKNELTALSTLAAILLL</sequence>
<dbReference type="Pfam" id="PF04542">
    <property type="entry name" value="Sigma70_r2"/>
    <property type="match status" value="1"/>
</dbReference>
<dbReference type="SUPFAM" id="SSF88659">
    <property type="entry name" value="Sigma3 and sigma4 domains of RNA polymerase sigma factors"/>
    <property type="match status" value="1"/>
</dbReference>
<dbReference type="Proteomes" id="UP001220610">
    <property type="component" value="Chromosome"/>
</dbReference>
<accession>A0AAJ5WXN9</accession>
<keyword evidence="2" id="KW-0805">Transcription regulation</keyword>
<dbReference type="InterPro" id="IPR013325">
    <property type="entry name" value="RNA_pol_sigma_r2"/>
</dbReference>
<evidence type="ECO:0000313" key="8">
    <source>
        <dbReference type="Proteomes" id="UP001220610"/>
    </source>
</evidence>
<dbReference type="Pfam" id="PF08281">
    <property type="entry name" value="Sigma70_r4_2"/>
    <property type="match status" value="1"/>
</dbReference>
<dbReference type="AlphaFoldDB" id="A0AAJ5WXN9"/>
<dbReference type="PANTHER" id="PTHR43133">
    <property type="entry name" value="RNA POLYMERASE ECF-TYPE SIGMA FACTO"/>
    <property type="match status" value="1"/>
</dbReference>